<feature type="transmembrane region" description="Helical" evidence="7">
    <location>
        <begin position="89"/>
        <end position="108"/>
    </location>
</feature>
<evidence type="ECO:0000256" key="1">
    <source>
        <dbReference type="ARBA" id="ARBA00004202"/>
    </source>
</evidence>
<evidence type="ECO:0000313" key="9">
    <source>
        <dbReference type="Proteomes" id="UP000178176"/>
    </source>
</evidence>
<keyword evidence="7" id="KW-1133">Transmembrane helix</keyword>
<evidence type="ECO:0000313" key="8">
    <source>
        <dbReference type="EMBL" id="OGC91916.1"/>
    </source>
</evidence>
<dbReference type="PANTHER" id="PTHR37316:SF3">
    <property type="entry name" value="TEICHOIC ACID GLYCEROL-PHOSPHATE TRANSFERASE"/>
    <property type="match status" value="1"/>
</dbReference>
<comment type="similarity">
    <text evidence="2">Belongs to the CDP-glycerol glycerophosphotransferase family.</text>
</comment>
<dbReference type="PANTHER" id="PTHR37316">
    <property type="entry name" value="TEICHOIC ACID GLYCEROL-PHOSPHATE PRIMASE"/>
    <property type="match status" value="1"/>
</dbReference>
<evidence type="ECO:0000256" key="2">
    <source>
        <dbReference type="ARBA" id="ARBA00010488"/>
    </source>
</evidence>
<keyword evidence="6 7" id="KW-0472">Membrane</keyword>
<dbReference type="GO" id="GO:0005886">
    <property type="term" value="C:plasma membrane"/>
    <property type="evidence" value="ECO:0007669"/>
    <property type="project" value="UniProtKB-SubCell"/>
</dbReference>
<protein>
    <submittedName>
        <fullName evidence="8">Uncharacterized protein</fullName>
    </submittedName>
</protein>
<keyword evidence="5" id="KW-0777">Teichoic acid biosynthesis</keyword>
<gene>
    <name evidence="8" type="ORF">A2876_03165</name>
</gene>
<dbReference type="EMBL" id="MEXH01000026">
    <property type="protein sequence ID" value="OGC91916.1"/>
    <property type="molecule type" value="Genomic_DNA"/>
</dbReference>
<evidence type="ECO:0000256" key="4">
    <source>
        <dbReference type="ARBA" id="ARBA00022679"/>
    </source>
</evidence>
<name>A0A1F4YDT8_9BACT</name>
<evidence type="ECO:0000256" key="5">
    <source>
        <dbReference type="ARBA" id="ARBA00022944"/>
    </source>
</evidence>
<dbReference type="InterPro" id="IPR043149">
    <property type="entry name" value="TagF_N"/>
</dbReference>
<accession>A0A1F4YDT8</accession>
<dbReference type="InterPro" id="IPR043148">
    <property type="entry name" value="TagF_C"/>
</dbReference>
<dbReference type="GO" id="GO:0019350">
    <property type="term" value="P:teichoic acid biosynthetic process"/>
    <property type="evidence" value="ECO:0007669"/>
    <property type="project" value="UniProtKB-KW"/>
</dbReference>
<keyword evidence="3" id="KW-1003">Cell membrane</keyword>
<comment type="subcellular location">
    <subcellularLocation>
        <location evidence="1">Cell membrane</location>
        <topology evidence="1">Peripheral membrane protein</topology>
    </subcellularLocation>
</comment>
<dbReference type="InterPro" id="IPR007554">
    <property type="entry name" value="Glycerophosphate_synth"/>
</dbReference>
<dbReference type="Proteomes" id="UP000178176">
    <property type="component" value="Unassembled WGS sequence"/>
</dbReference>
<evidence type="ECO:0000256" key="3">
    <source>
        <dbReference type="ARBA" id="ARBA00022475"/>
    </source>
</evidence>
<dbReference type="Gene3D" id="3.40.50.11820">
    <property type="match status" value="1"/>
</dbReference>
<organism evidence="8 9">
    <name type="scientific">Candidatus Amesbacteria bacterium RIFCSPHIGHO2_01_FULL_48_32b</name>
    <dbReference type="NCBI Taxonomy" id="1797253"/>
    <lineage>
        <taxon>Bacteria</taxon>
        <taxon>Candidatus Amesiibacteriota</taxon>
    </lineage>
</organism>
<evidence type="ECO:0000256" key="6">
    <source>
        <dbReference type="ARBA" id="ARBA00023136"/>
    </source>
</evidence>
<evidence type="ECO:0000256" key="7">
    <source>
        <dbReference type="SAM" id="Phobius"/>
    </source>
</evidence>
<dbReference type="Pfam" id="PF04464">
    <property type="entry name" value="Glyphos_transf"/>
    <property type="match status" value="1"/>
</dbReference>
<dbReference type="InterPro" id="IPR051612">
    <property type="entry name" value="Teichoic_Acid_Biosynth"/>
</dbReference>
<keyword evidence="7" id="KW-0812">Transmembrane</keyword>
<dbReference type="AlphaFoldDB" id="A0A1F4YDT8"/>
<feature type="transmembrane region" description="Helical" evidence="7">
    <location>
        <begin position="6"/>
        <end position="24"/>
    </location>
</feature>
<reference evidence="8 9" key="1">
    <citation type="journal article" date="2016" name="Nat. Commun.">
        <title>Thousands of microbial genomes shed light on interconnected biogeochemical processes in an aquifer system.</title>
        <authorList>
            <person name="Anantharaman K."/>
            <person name="Brown C.T."/>
            <person name="Hug L.A."/>
            <person name="Sharon I."/>
            <person name="Castelle C.J."/>
            <person name="Probst A.J."/>
            <person name="Thomas B.C."/>
            <person name="Singh A."/>
            <person name="Wilkins M.J."/>
            <person name="Karaoz U."/>
            <person name="Brodie E.L."/>
            <person name="Williams K.H."/>
            <person name="Hubbard S.S."/>
            <person name="Banfield J.F."/>
        </authorList>
    </citation>
    <scope>NUCLEOTIDE SEQUENCE [LARGE SCALE GENOMIC DNA]</scope>
</reference>
<keyword evidence="4" id="KW-0808">Transferase</keyword>
<sequence length="404" mass="48075">MFSKLVKVSQSIAGLVFPAVLYYLSYITPRFNKIWVIGNRLGQNYLDNPKYLYEYLNSHEKKIKAIWLTVNDQVYSYLKNRGLPVYKTYSFWGYFYSLIAKVALVSVVRRDINQFCIAGAQKITLHHGTYLKLNTIEKEKPLLERIIYPYNQEYYDYGFVTFRDEKSVNHYHINNHLDPTHILVTGYPRNDIFLSKNPPHSSLVSRLKKDLPFKHLVLYAPTFRNNFFDKEYDLFFKYGWDVQKIDNILKQHNAILLIKLHFHHKVSQKLIDSLATSHRVILFNTDDPLEDNYILFRNTDILITDYSSLYLDYLLLDKPVIFTPFDYEYYKSVDCSFSYNYHDVTPGPKAKNWPEIYKYLGSILNGKDLHRAQRHQIRDRFNFYRDGKSAQRVTREIKRIIGIK</sequence>
<dbReference type="GO" id="GO:0047355">
    <property type="term" value="F:CDP-glycerol glycerophosphotransferase activity"/>
    <property type="evidence" value="ECO:0007669"/>
    <property type="project" value="InterPro"/>
</dbReference>
<proteinExistence type="inferred from homology"/>
<dbReference type="SUPFAM" id="SSF53756">
    <property type="entry name" value="UDP-Glycosyltransferase/glycogen phosphorylase"/>
    <property type="match status" value="1"/>
</dbReference>
<comment type="caution">
    <text evidence="8">The sequence shown here is derived from an EMBL/GenBank/DDBJ whole genome shotgun (WGS) entry which is preliminary data.</text>
</comment>
<dbReference type="Gene3D" id="3.40.50.12580">
    <property type="match status" value="1"/>
</dbReference>